<keyword evidence="1" id="KW-0479">Metal-binding</keyword>
<dbReference type="SUPFAM" id="SSF57850">
    <property type="entry name" value="RING/U-box"/>
    <property type="match status" value="1"/>
</dbReference>
<keyword evidence="8" id="KW-1185">Reference proteome</keyword>
<evidence type="ECO:0000256" key="1">
    <source>
        <dbReference type="ARBA" id="ARBA00022723"/>
    </source>
</evidence>
<name>A0ABM0N058_SACKO</name>
<feature type="domain" description="B box-type" evidence="7">
    <location>
        <begin position="91"/>
        <end position="133"/>
    </location>
</feature>
<dbReference type="InterPro" id="IPR018957">
    <property type="entry name" value="Znf_C3HC4_RING-type"/>
</dbReference>
<evidence type="ECO:0000256" key="4">
    <source>
        <dbReference type="PROSITE-ProRule" id="PRU00024"/>
    </source>
</evidence>
<dbReference type="SUPFAM" id="SSF57845">
    <property type="entry name" value="B-box zinc-binding domain"/>
    <property type="match status" value="1"/>
</dbReference>
<evidence type="ECO:0000259" key="6">
    <source>
        <dbReference type="PROSITE" id="PS50089"/>
    </source>
</evidence>
<sequence length="349" mass="39844">MGEARSSKADLIGENYLTCCVCFERYQNPKILPCHHSFCELCLTQWVEEHGGHSCPLCRKTFQDIALQELPPSIVISGVIEILEGTNPEKNGPITCNGCQGSRDLTQRCMDCAVYLCKRCVTAHGRNHNIVTIQRERLNVAHCSTHKGKVLDLFCETCVEAVCSLCVPEKHNTHAFSKVETAAANFLYWLDPQIRDLSAKIKEAHNTIDQLTTRGRHVKKKKEEAELQIKEQTEHSIQNALSVIRKQEERLLKNLEREFTEVETKIKKDTERLRSSVDLLKASHEYIDKVKQYSSAVEVMKSRSQVKTTMETMLSLDTKLKNTQIPKFVPTELESEIKVLFQNLKSRRS</sequence>
<dbReference type="SMART" id="SM00336">
    <property type="entry name" value="BBOX"/>
    <property type="match status" value="2"/>
</dbReference>
<dbReference type="Gene3D" id="3.30.160.60">
    <property type="entry name" value="Classic Zinc Finger"/>
    <property type="match status" value="1"/>
</dbReference>
<accession>A0ABM0N058</accession>
<feature type="coiled-coil region" evidence="5">
    <location>
        <begin position="194"/>
        <end position="272"/>
    </location>
</feature>
<evidence type="ECO:0000313" key="8">
    <source>
        <dbReference type="Proteomes" id="UP000694865"/>
    </source>
</evidence>
<evidence type="ECO:0000256" key="3">
    <source>
        <dbReference type="ARBA" id="ARBA00022833"/>
    </source>
</evidence>
<dbReference type="InterPro" id="IPR017907">
    <property type="entry name" value="Znf_RING_CS"/>
</dbReference>
<reference evidence="9" key="1">
    <citation type="submission" date="2025-08" db="UniProtKB">
        <authorList>
            <consortium name="RefSeq"/>
        </authorList>
    </citation>
    <scope>IDENTIFICATION</scope>
    <source>
        <tissue evidence="9">Testes</tissue>
    </source>
</reference>
<dbReference type="PANTHER" id="PTHR25462">
    <property type="entry name" value="BONUS, ISOFORM C-RELATED"/>
    <property type="match status" value="1"/>
</dbReference>
<proteinExistence type="predicted"/>
<dbReference type="InterPro" id="IPR001841">
    <property type="entry name" value="Znf_RING"/>
</dbReference>
<evidence type="ECO:0000313" key="9">
    <source>
        <dbReference type="RefSeq" id="XP_006825649.1"/>
    </source>
</evidence>
<feature type="domain" description="RING-type" evidence="6">
    <location>
        <begin position="19"/>
        <end position="59"/>
    </location>
</feature>
<dbReference type="InterPro" id="IPR013083">
    <property type="entry name" value="Znf_RING/FYVE/PHD"/>
</dbReference>
<dbReference type="SMART" id="SM00184">
    <property type="entry name" value="RING"/>
    <property type="match status" value="1"/>
</dbReference>
<dbReference type="Gene3D" id="3.30.40.10">
    <property type="entry name" value="Zinc/RING finger domain, C3HC4 (zinc finger)"/>
    <property type="match status" value="1"/>
</dbReference>
<evidence type="ECO:0000256" key="5">
    <source>
        <dbReference type="SAM" id="Coils"/>
    </source>
</evidence>
<keyword evidence="2 4" id="KW-0863">Zinc-finger</keyword>
<keyword evidence="5" id="KW-0175">Coiled coil</keyword>
<gene>
    <name evidence="9" type="primary">LOC102804582</name>
</gene>
<evidence type="ECO:0000259" key="7">
    <source>
        <dbReference type="PROSITE" id="PS50119"/>
    </source>
</evidence>
<dbReference type="PROSITE" id="PS50119">
    <property type="entry name" value="ZF_BBOX"/>
    <property type="match status" value="2"/>
</dbReference>
<dbReference type="PROSITE" id="PS50089">
    <property type="entry name" value="ZF_RING_2"/>
    <property type="match status" value="1"/>
</dbReference>
<dbReference type="Proteomes" id="UP000694865">
    <property type="component" value="Unplaced"/>
</dbReference>
<dbReference type="PANTHER" id="PTHR25462:SF296">
    <property type="entry name" value="MEIOTIC P26, ISOFORM F"/>
    <property type="match status" value="1"/>
</dbReference>
<feature type="domain" description="B box-type" evidence="7">
    <location>
        <begin position="138"/>
        <end position="179"/>
    </location>
</feature>
<dbReference type="Pfam" id="PF00643">
    <property type="entry name" value="zf-B_box"/>
    <property type="match status" value="2"/>
</dbReference>
<dbReference type="InterPro" id="IPR047153">
    <property type="entry name" value="TRIM45/56/19-like"/>
</dbReference>
<keyword evidence="3" id="KW-0862">Zinc</keyword>
<protein>
    <submittedName>
        <fullName evidence="9">E3 ubiquitin-protein ligase TRIM33-like</fullName>
    </submittedName>
</protein>
<organism evidence="8 9">
    <name type="scientific">Saccoglossus kowalevskii</name>
    <name type="common">Acorn worm</name>
    <dbReference type="NCBI Taxonomy" id="10224"/>
    <lineage>
        <taxon>Eukaryota</taxon>
        <taxon>Metazoa</taxon>
        <taxon>Hemichordata</taxon>
        <taxon>Enteropneusta</taxon>
        <taxon>Harrimaniidae</taxon>
        <taxon>Saccoglossus</taxon>
    </lineage>
</organism>
<dbReference type="Pfam" id="PF00097">
    <property type="entry name" value="zf-C3HC4"/>
    <property type="match status" value="1"/>
</dbReference>
<dbReference type="InterPro" id="IPR000315">
    <property type="entry name" value="Znf_B-box"/>
</dbReference>
<dbReference type="GeneID" id="102804582"/>
<dbReference type="PROSITE" id="PS00518">
    <property type="entry name" value="ZF_RING_1"/>
    <property type="match status" value="1"/>
</dbReference>
<evidence type="ECO:0000256" key="2">
    <source>
        <dbReference type="ARBA" id="ARBA00022771"/>
    </source>
</evidence>
<dbReference type="RefSeq" id="XP_006825649.1">
    <property type="nucleotide sequence ID" value="XM_006825586.1"/>
</dbReference>